<dbReference type="PANTHER" id="PTHR42982">
    <property type="entry name" value="SEC-INDEPENDENT PROTEIN TRANSLOCASE PROTEIN TATA"/>
    <property type="match status" value="1"/>
</dbReference>
<accession>B9XKH1</accession>
<keyword evidence="3 9" id="KW-1003">Cell membrane</keyword>
<keyword evidence="5 9" id="KW-0653">Protein transport</keyword>
<comment type="similarity">
    <text evidence="9">Belongs to the TatA/E family.</text>
</comment>
<dbReference type="GO" id="GO:0043953">
    <property type="term" value="P:protein transport by the Tat complex"/>
    <property type="evidence" value="ECO:0007669"/>
    <property type="project" value="UniProtKB-UniRule"/>
</dbReference>
<dbReference type="PANTHER" id="PTHR42982:SF1">
    <property type="entry name" value="SEC-INDEPENDENT PROTEIN TRANSLOCASE PROTEIN TATA"/>
    <property type="match status" value="1"/>
</dbReference>
<dbReference type="GO" id="GO:0033281">
    <property type="term" value="C:TAT protein transport complex"/>
    <property type="evidence" value="ECO:0007669"/>
    <property type="project" value="UniProtKB-UniRule"/>
</dbReference>
<dbReference type="Pfam" id="PF02416">
    <property type="entry name" value="TatA_B_E"/>
    <property type="match status" value="1"/>
</dbReference>
<comment type="function">
    <text evidence="9">Part of the twin-arginine translocation (Tat) system that transports large folded proteins containing a characteristic twin-arginine motif in their signal peptide across membranes. TatA could form the protein-conducting channel of the Tat system.</text>
</comment>
<evidence type="ECO:0000256" key="9">
    <source>
        <dbReference type="HAMAP-Rule" id="MF_00236"/>
    </source>
</evidence>
<evidence type="ECO:0000256" key="4">
    <source>
        <dbReference type="ARBA" id="ARBA00022692"/>
    </source>
</evidence>
<evidence type="ECO:0000256" key="10">
    <source>
        <dbReference type="SAM" id="MobiDB-lite"/>
    </source>
</evidence>
<feature type="region of interest" description="Disordered" evidence="10">
    <location>
        <begin position="48"/>
        <end position="95"/>
    </location>
</feature>
<evidence type="ECO:0000256" key="3">
    <source>
        <dbReference type="ARBA" id="ARBA00022475"/>
    </source>
</evidence>
<dbReference type="NCBIfam" id="TIGR01411">
    <property type="entry name" value="tatAE"/>
    <property type="match status" value="1"/>
</dbReference>
<reference evidence="11 12" key="1">
    <citation type="journal article" date="2011" name="J. Bacteriol.">
        <title>Genome sequence of 'Pedosphaera parvula' Ellin514, an aerobic Verrucomicrobial isolate from pasture soil.</title>
        <authorList>
            <person name="Kant R."/>
            <person name="van Passel M.W."/>
            <person name="Sangwan P."/>
            <person name="Palva A."/>
            <person name="Lucas S."/>
            <person name="Copeland A."/>
            <person name="Lapidus A."/>
            <person name="Glavina Del Rio T."/>
            <person name="Dalin E."/>
            <person name="Tice H."/>
            <person name="Bruce D."/>
            <person name="Goodwin L."/>
            <person name="Pitluck S."/>
            <person name="Chertkov O."/>
            <person name="Larimer F.W."/>
            <person name="Land M.L."/>
            <person name="Hauser L."/>
            <person name="Brettin T.S."/>
            <person name="Detter J.C."/>
            <person name="Han S."/>
            <person name="de Vos W.M."/>
            <person name="Janssen P.H."/>
            <person name="Smidt H."/>
        </authorList>
    </citation>
    <scope>NUCLEOTIDE SEQUENCE [LARGE SCALE GENOMIC DNA]</scope>
    <source>
        <strain evidence="11 12">Ellin514</strain>
    </source>
</reference>
<feature type="compositionally biased region" description="Polar residues" evidence="10">
    <location>
        <begin position="86"/>
        <end position="95"/>
    </location>
</feature>
<keyword evidence="8 9" id="KW-0472">Membrane</keyword>
<dbReference type="InterPro" id="IPR003369">
    <property type="entry name" value="TatA/B/E"/>
</dbReference>
<evidence type="ECO:0000313" key="12">
    <source>
        <dbReference type="Proteomes" id="UP000003688"/>
    </source>
</evidence>
<dbReference type="STRING" id="320771.Cflav_PD2630"/>
<evidence type="ECO:0000256" key="6">
    <source>
        <dbReference type="ARBA" id="ARBA00022989"/>
    </source>
</evidence>
<dbReference type="Proteomes" id="UP000003688">
    <property type="component" value="Unassembled WGS sequence"/>
</dbReference>
<keyword evidence="2 9" id="KW-0813">Transport</keyword>
<keyword evidence="6 9" id="KW-1133">Transmembrane helix</keyword>
<evidence type="ECO:0000256" key="8">
    <source>
        <dbReference type="ARBA" id="ARBA00023136"/>
    </source>
</evidence>
<comment type="subunit">
    <text evidence="9">Forms a complex with TatC.</text>
</comment>
<dbReference type="Gene3D" id="1.20.5.3310">
    <property type="match status" value="1"/>
</dbReference>
<evidence type="ECO:0000256" key="2">
    <source>
        <dbReference type="ARBA" id="ARBA00022448"/>
    </source>
</evidence>
<organism evidence="11 12">
    <name type="scientific">Pedosphaera parvula (strain Ellin514)</name>
    <dbReference type="NCBI Taxonomy" id="320771"/>
    <lineage>
        <taxon>Bacteria</taxon>
        <taxon>Pseudomonadati</taxon>
        <taxon>Verrucomicrobiota</taxon>
        <taxon>Pedosphaerae</taxon>
        <taxon>Pedosphaerales</taxon>
        <taxon>Pedosphaeraceae</taxon>
        <taxon>Pedosphaera</taxon>
    </lineage>
</organism>
<protein>
    <recommendedName>
        <fullName evidence="9">Sec-independent protein translocase protein TatA</fullName>
    </recommendedName>
</protein>
<feature type="transmembrane region" description="Helical" evidence="9">
    <location>
        <begin position="6"/>
        <end position="27"/>
    </location>
</feature>
<name>B9XKH1_PEDPL</name>
<dbReference type="AlphaFoldDB" id="B9XKH1"/>
<comment type="subcellular location">
    <subcellularLocation>
        <location evidence="1 9">Cell membrane</location>
        <topology evidence="1 9">Single-pass membrane protein</topology>
    </subcellularLocation>
</comment>
<sequence length="95" mass="10064">MNIMLAGIIGGWEMVVILAVVLILFGAKKVPELAKGLGQGIKEFKKATRDVTDEMQSAMDETPAPPAKRLPPSQTVASDTTDHSVPHQSAPGQKA</sequence>
<dbReference type="EMBL" id="ABOX02000025">
    <property type="protein sequence ID" value="EEF59641.1"/>
    <property type="molecule type" value="Genomic_DNA"/>
</dbReference>
<gene>
    <name evidence="9" type="primary">tatA</name>
    <name evidence="11" type="ORF">Cflav_PD2630</name>
</gene>
<evidence type="ECO:0000256" key="1">
    <source>
        <dbReference type="ARBA" id="ARBA00004162"/>
    </source>
</evidence>
<proteinExistence type="inferred from homology"/>
<evidence type="ECO:0000256" key="5">
    <source>
        <dbReference type="ARBA" id="ARBA00022927"/>
    </source>
</evidence>
<comment type="caution">
    <text evidence="11">The sequence shown here is derived from an EMBL/GenBank/DDBJ whole genome shotgun (WGS) entry which is preliminary data.</text>
</comment>
<dbReference type="RefSeq" id="WP_007416314.1">
    <property type="nucleotide sequence ID" value="NZ_ABOX02000025.1"/>
</dbReference>
<keyword evidence="7 9" id="KW-0811">Translocation</keyword>
<keyword evidence="4 9" id="KW-0812">Transmembrane</keyword>
<dbReference type="InterPro" id="IPR006312">
    <property type="entry name" value="TatA/E"/>
</dbReference>
<evidence type="ECO:0000256" key="7">
    <source>
        <dbReference type="ARBA" id="ARBA00023010"/>
    </source>
</evidence>
<dbReference type="GO" id="GO:0008320">
    <property type="term" value="F:protein transmembrane transporter activity"/>
    <property type="evidence" value="ECO:0007669"/>
    <property type="project" value="UniProtKB-UniRule"/>
</dbReference>
<keyword evidence="12" id="KW-1185">Reference proteome</keyword>
<dbReference type="HAMAP" id="MF_00236">
    <property type="entry name" value="TatA_E"/>
    <property type="match status" value="1"/>
</dbReference>
<evidence type="ECO:0000313" key="11">
    <source>
        <dbReference type="EMBL" id="EEF59641.1"/>
    </source>
</evidence>